<keyword evidence="2" id="KW-1185">Reference proteome</keyword>
<name>A0A286U0D8_9BACT</name>
<dbReference type="Proteomes" id="UP000218542">
    <property type="component" value="Unassembled WGS sequence"/>
</dbReference>
<comment type="caution">
    <text evidence="1">The sequence shown here is derived from an EMBL/GenBank/DDBJ whole genome shotgun (WGS) entry which is preliminary data.</text>
</comment>
<dbReference type="EMBL" id="BAOS01000025">
    <property type="protein sequence ID" value="GAX61568.1"/>
    <property type="molecule type" value="Genomic_DNA"/>
</dbReference>
<organism evidence="1 2">
    <name type="scientific">Candidatus Scalindua japonica</name>
    <dbReference type="NCBI Taxonomy" id="1284222"/>
    <lineage>
        <taxon>Bacteria</taxon>
        <taxon>Pseudomonadati</taxon>
        <taxon>Planctomycetota</taxon>
        <taxon>Candidatus Brocadiia</taxon>
        <taxon>Candidatus Brocadiales</taxon>
        <taxon>Candidatus Scalinduaceae</taxon>
        <taxon>Candidatus Scalindua</taxon>
    </lineage>
</organism>
<protein>
    <submittedName>
        <fullName evidence="1">Uncharacterized protein</fullName>
    </submittedName>
</protein>
<gene>
    <name evidence="1" type="ORF">SCALIN_C25_0015</name>
</gene>
<evidence type="ECO:0000313" key="1">
    <source>
        <dbReference type="EMBL" id="GAX61568.1"/>
    </source>
</evidence>
<proteinExistence type="predicted"/>
<dbReference type="AlphaFoldDB" id="A0A286U0D8"/>
<accession>A0A286U0D8</accession>
<reference evidence="2" key="1">
    <citation type="journal article" date="2017" name="Environ. Microbiol. Rep.">
        <title>Genetic Diversity of Marine Anaerobic Ammonium-Oxidizing Bacteria as Revealed by Genomic and Proteomic Analyses of 'Candidatus Scalindua japonica'.</title>
        <authorList>
            <person name="Oshiki M."/>
            <person name="Mizuto K."/>
            <person name="Kimura Z."/>
            <person name="Kindaichi T."/>
            <person name="Satoh H."/>
            <person name="Okabe S."/>
        </authorList>
    </citation>
    <scope>NUCLEOTIDE SEQUENCE [LARGE SCALE GENOMIC DNA]</scope>
    <source>
        <strain evidence="2">husup-a2</strain>
    </source>
</reference>
<evidence type="ECO:0000313" key="2">
    <source>
        <dbReference type="Proteomes" id="UP000218542"/>
    </source>
</evidence>
<sequence length="55" mass="6583">MYNNGRKLICELAEKQEMFIDTEKYLSKDRSKDIIKLTFEFPMHKFKVEANALLI</sequence>